<keyword evidence="2 7" id="KW-0378">Hydrolase</keyword>
<evidence type="ECO:0000256" key="1">
    <source>
        <dbReference type="ARBA" id="ARBA00022741"/>
    </source>
</evidence>
<dbReference type="InterPro" id="IPR050079">
    <property type="entry name" value="DEAD_box_RNA_helicase"/>
</dbReference>
<dbReference type="PANTHER" id="PTHR47959">
    <property type="entry name" value="ATP-DEPENDENT RNA HELICASE RHLE-RELATED"/>
    <property type="match status" value="1"/>
</dbReference>
<gene>
    <name evidence="12" type="ORF">SAMN05421823_103426</name>
</gene>
<dbReference type="GO" id="GO:0016787">
    <property type="term" value="F:hydrolase activity"/>
    <property type="evidence" value="ECO:0007669"/>
    <property type="project" value="UniProtKB-KW"/>
</dbReference>
<evidence type="ECO:0000256" key="6">
    <source>
        <dbReference type="PROSITE-ProRule" id="PRU00552"/>
    </source>
</evidence>
<dbReference type="Pfam" id="PF00271">
    <property type="entry name" value="Helicase_C"/>
    <property type="match status" value="1"/>
</dbReference>
<dbReference type="SUPFAM" id="SSF52540">
    <property type="entry name" value="P-loop containing nucleoside triphosphate hydrolases"/>
    <property type="match status" value="1"/>
</dbReference>
<organism evidence="12 13">
    <name type="scientific">Catalinimonas alkaloidigena</name>
    <dbReference type="NCBI Taxonomy" id="1075417"/>
    <lineage>
        <taxon>Bacteria</taxon>
        <taxon>Pseudomonadati</taxon>
        <taxon>Bacteroidota</taxon>
        <taxon>Cytophagia</taxon>
        <taxon>Cytophagales</taxon>
        <taxon>Catalimonadaceae</taxon>
        <taxon>Catalinimonas</taxon>
    </lineage>
</organism>
<feature type="compositionally biased region" description="Basic residues" evidence="8">
    <location>
        <begin position="415"/>
        <end position="439"/>
    </location>
</feature>
<evidence type="ECO:0000259" key="10">
    <source>
        <dbReference type="PROSITE" id="PS51194"/>
    </source>
</evidence>
<evidence type="ECO:0000313" key="13">
    <source>
        <dbReference type="Proteomes" id="UP000198510"/>
    </source>
</evidence>
<dbReference type="AlphaFoldDB" id="A0A1G9ECW9"/>
<dbReference type="Gene3D" id="3.40.50.300">
    <property type="entry name" value="P-loop containing nucleotide triphosphate hydrolases"/>
    <property type="match status" value="2"/>
</dbReference>
<evidence type="ECO:0000313" key="12">
    <source>
        <dbReference type="EMBL" id="SDK73928.1"/>
    </source>
</evidence>
<dbReference type="InterPro" id="IPR014014">
    <property type="entry name" value="RNA_helicase_DEAD_Q_motif"/>
</dbReference>
<dbReference type="STRING" id="1075417.SAMN05421823_103426"/>
<evidence type="ECO:0000259" key="11">
    <source>
        <dbReference type="PROSITE" id="PS51195"/>
    </source>
</evidence>
<feature type="short sequence motif" description="Q motif" evidence="6">
    <location>
        <begin position="8"/>
        <end position="36"/>
    </location>
</feature>
<dbReference type="Pfam" id="PF00270">
    <property type="entry name" value="DEAD"/>
    <property type="match status" value="1"/>
</dbReference>
<evidence type="ECO:0000256" key="7">
    <source>
        <dbReference type="RuleBase" id="RU000492"/>
    </source>
</evidence>
<dbReference type="GO" id="GO:0003724">
    <property type="term" value="F:RNA helicase activity"/>
    <property type="evidence" value="ECO:0007669"/>
    <property type="project" value="InterPro"/>
</dbReference>
<dbReference type="CDD" id="cd18787">
    <property type="entry name" value="SF2_C_DEAD"/>
    <property type="match status" value="1"/>
</dbReference>
<feature type="domain" description="Helicase C-terminal" evidence="10">
    <location>
        <begin position="221"/>
        <end position="385"/>
    </location>
</feature>
<dbReference type="SMART" id="SM00487">
    <property type="entry name" value="DEXDc"/>
    <property type="match status" value="1"/>
</dbReference>
<dbReference type="InterPro" id="IPR001650">
    <property type="entry name" value="Helicase_C-like"/>
</dbReference>
<evidence type="ECO:0000259" key="9">
    <source>
        <dbReference type="PROSITE" id="PS51192"/>
    </source>
</evidence>
<accession>A0A1G9ECW9</accession>
<keyword evidence="4 7" id="KW-0067">ATP-binding</keyword>
<dbReference type="InterPro" id="IPR014001">
    <property type="entry name" value="Helicase_ATP-bd"/>
</dbReference>
<dbReference type="PROSITE" id="PS51195">
    <property type="entry name" value="Q_MOTIF"/>
    <property type="match status" value="1"/>
</dbReference>
<dbReference type="PROSITE" id="PS00039">
    <property type="entry name" value="DEAD_ATP_HELICASE"/>
    <property type="match status" value="1"/>
</dbReference>
<dbReference type="Proteomes" id="UP000198510">
    <property type="component" value="Unassembled WGS sequence"/>
</dbReference>
<dbReference type="EMBL" id="FNFO01000003">
    <property type="protein sequence ID" value="SDK73928.1"/>
    <property type="molecule type" value="Genomic_DNA"/>
</dbReference>
<evidence type="ECO:0000256" key="4">
    <source>
        <dbReference type="ARBA" id="ARBA00022840"/>
    </source>
</evidence>
<keyword evidence="13" id="KW-1185">Reference proteome</keyword>
<sequence length="439" mass="49648">MSSTTDPPSFADLKLNRQLLDAIADAGFDSPTAVQQRTIPLIMAGHDVLGIAPTGTGKTAAFVLPLLMKLKYAQGEHPRGLILAPTRELAIQLNEHVAQLNRHLDLRHAALYGGTGFKMQTDAIEAGLDLVIATPGRLMDHYRKGTLILKELKVLVLDEADKMMDMGFMPQIRQLLEIIPRKRQNLLFSATMPDKVLRLSEEFLEFPERVEVAPQATVTETVEQRLYEVPNQATKLNFVTHLLRQDEVARAFIFTKTRTTANYIYNRLVREWGERVRVIHANKDQNARLNAMNAFRAGELHVLVATDVASRGIDVQDVTHVINFDVPIVYEDYVHRVGRTGRAEHEGVSVTLMNPAEAYHIERIEKIIHGAIPRHALPEAVPVVATSFEEQQEMARAIDQQRKREDPTYQGAFHEKKRRPSPTKKSPTKKSGKRPRRRR</sequence>
<evidence type="ECO:0000256" key="3">
    <source>
        <dbReference type="ARBA" id="ARBA00022806"/>
    </source>
</evidence>
<dbReference type="RefSeq" id="WP_089681427.1">
    <property type="nucleotide sequence ID" value="NZ_FNFO01000003.1"/>
</dbReference>
<dbReference type="GO" id="GO:0005524">
    <property type="term" value="F:ATP binding"/>
    <property type="evidence" value="ECO:0007669"/>
    <property type="project" value="UniProtKB-KW"/>
</dbReference>
<dbReference type="PROSITE" id="PS51192">
    <property type="entry name" value="HELICASE_ATP_BIND_1"/>
    <property type="match status" value="1"/>
</dbReference>
<feature type="domain" description="Helicase ATP-binding" evidence="9">
    <location>
        <begin position="39"/>
        <end position="210"/>
    </location>
</feature>
<feature type="region of interest" description="Disordered" evidence="8">
    <location>
        <begin position="393"/>
        <end position="439"/>
    </location>
</feature>
<keyword evidence="3 7" id="KW-0347">Helicase</keyword>
<keyword evidence="1 7" id="KW-0547">Nucleotide-binding</keyword>
<dbReference type="InterPro" id="IPR000629">
    <property type="entry name" value="RNA-helicase_DEAD-box_CS"/>
</dbReference>
<name>A0A1G9ECW9_9BACT</name>
<proteinExistence type="inferred from homology"/>
<feature type="domain" description="DEAD-box RNA helicase Q" evidence="11">
    <location>
        <begin position="8"/>
        <end position="36"/>
    </location>
</feature>
<dbReference type="InterPro" id="IPR027417">
    <property type="entry name" value="P-loop_NTPase"/>
</dbReference>
<evidence type="ECO:0000256" key="8">
    <source>
        <dbReference type="SAM" id="MobiDB-lite"/>
    </source>
</evidence>
<dbReference type="InterPro" id="IPR011545">
    <property type="entry name" value="DEAD/DEAH_box_helicase_dom"/>
</dbReference>
<dbReference type="GO" id="GO:0003676">
    <property type="term" value="F:nucleic acid binding"/>
    <property type="evidence" value="ECO:0007669"/>
    <property type="project" value="InterPro"/>
</dbReference>
<evidence type="ECO:0000256" key="2">
    <source>
        <dbReference type="ARBA" id="ARBA00022801"/>
    </source>
</evidence>
<dbReference type="PANTHER" id="PTHR47959:SF13">
    <property type="entry name" value="ATP-DEPENDENT RNA HELICASE RHLE"/>
    <property type="match status" value="1"/>
</dbReference>
<dbReference type="PROSITE" id="PS51194">
    <property type="entry name" value="HELICASE_CTER"/>
    <property type="match status" value="1"/>
</dbReference>
<dbReference type="CDD" id="cd00268">
    <property type="entry name" value="DEADc"/>
    <property type="match status" value="1"/>
</dbReference>
<reference evidence="12 13" key="1">
    <citation type="submission" date="2016-10" db="EMBL/GenBank/DDBJ databases">
        <authorList>
            <person name="de Groot N.N."/>
        </authorList>
    </citation>
    <scope>NUCLEOTIDE SEQUENCE [LARGE SCALE GENOMIC DNA]</scope>
    <source>
        <strain evidence="12 13">DSM 25186</strain>
    </source>
</reference>
<dbReference type="GO" id="GO:0005829">
    <property type="term" value="C:cytosol"/>
    <property type="evidence" value="ECO:0007669"/>
    <property type="project" value="TreeGrafter"/>
</dbReference>
<comment type="similarity">
    <text evidence="5 7">Belongs to the DEAD box helicase family.</text>
</comment>
<protein>
    <submittedName>
        <fullName evidence="12">ATP-dependent RNA helicase RhlE</fullName>
    </submittedName>
</protein>
<dbReference type="SMART" id="SM00490">
    <property type="entry name" value="HELICc"/>
    <property type="match status" value="1"/>
</dbReference>
<dbReference type="OrthoDB" id="974172at2"/>
<dbReference type="InterPro" id="IPR044742">
    <property type="entry name" value="DEAD/DEAH_RhlB"/>
</dbReference>
<evidence type="ECO:0000256" key="5">
    <source>
        <dbReference type="ARBA" id="ARBA00038437"/>
    </source>
</evidence>